<dbReference type="InterPro" id="IPR050766">
    <property type="entry name" value="Bact_Lucif_Oxidored"/>
</dbReference>
<dbReference type="SUPFAM" id="SSF51679">
    <property type="entry name" value="Bacterial luciferase-like"/>
    <property type="match status" value="1"/>
</dbReference>
<accession>A0A059FC16</accession>
<dbReference type="EMBL" id="ARYJ01000006">
    <property type="protein sequence ID" value="KCZ88175.1"/>
    <property type="molecule type" value="Genomic_DNA"/>
</dbReference>
<dbReference type="STRING" id="1280952.HJA_11350"/>
<dbReference type="PANTHER" id="PTHR30137:SF6">
    <property type="entry name" value="LUCIFERASE-LIKE MONOOXYGENASE"/>
    <property type="match status" value="1"/>
</dbReference>
<evidence type="ECO:0000313" key="3">
    <source>
        <dbReference type="EMBL" id="KCZ88175.1"/>
    </source>
</evidence>
<comment type="similarity">
    <text evidence="1">To bacterial alkanal monooxygenase alpha and beta chains.</text>
</comment>
<dbReference type="GO" id="GO:0005829">
    <property type="term" value="C:cytosol"/>
    <property type="evidence" value="ECO:0007669"/>
    <property type="project" value="TreeGrafter"/>
</dbReference>
<reference evidence="3 4" key="1">
    <citation type="journal article" date="2014" name="Antonie Van Leeuwenhoek">
        <title>Hyphomonas beringensis sp. nov. and Hyphomonas chukchiensis sp. nov., isolated from surface seawater of the Bering Sea and Chukchi Sea.</title>
        <authorList>
            <person name="Li C."/>
            <person name="Lai Q."/>
            <person name="Li G."/>
            <person name="Dong C."/>
            <person name="Wang J."/>
            <person name="Liao Y."/>
            <person name="Shao Z."/>
        </authorList>
    </citation>
    <scope>NUCLEOTIDE SEQUENCE [LARGE SCALE GENOMIC DNA]</scope>
    <source>
        <strain evidence="3 4">VP2</strain>
    </source>
</reference>
<dbReference type="OrthoDB" id="9780518at2"/>
<keyword evidence="4" id="KW-1185">Reference proteome</keyword>
<gene>
    <name evidence="3" type="ORF">HJA_11350</name>
</gene>
<dbReference type="GO" id="GO:0016705">
    <property type="term" value="F:oxidoreductase activity, acting on paired donors, with incorporation or reduction of molecular oxygen"/>
    <property type="evidence" value="ECO:0007669"/>
    <property type="project" value="InterPro"/>
</dbReference>
<proteinExistence type="predicted"/>
<evidence type="ECO:0000313" key="4">
    <source>
        <dbReference type="Proteomes" id="UP000024816"/>
    </source>
</evidence>
<dbReference type="PATRIC" id="fig|1280952.3.peg.2270"/>
<dbReference type="RefSeq" id="WP_051597609.1">
    <property type="nucleotide sequence ID" value="NZ_ARYJ01000006.1"/>
</dbReference>
<feature type="domain" description="Luciferase-like" evidence="2">
    <location>
        <begin position="15"/>
        <end position="298"/>
    </location>
</feature>
<evidence type="ECO:0000259" key="2">
    <source>
        <dbReference type="Pfam" id="PF00296"/>
    </source>
</evidence>
<evidence type="ECO:0000256" key="1">
    <source>
        <dbReference type="ARBA" id="ARBA00007789"/>
    </source>
</evidence>
<dbReference type="InterPro" id="IPR036661">
    <property type="entry name" value="Luciferase-like_sf"/>
</dbReference>
<protein>
    <submittedName>
        <fullName evidence="3">Luciferase family protein</fullName>
    </submittedName>
</protein>
<dbReference type="InterPro" id="IPR019949">
    <property type="entry name" value="CmoO-like"/>
</dbReference>
<dbReference type="NCBIfam" id="TIGR03558">
    <property type="entry name" value="oxido_grp_1"/>
    <property type="match status" value="1"/>
</dbReference>
<sequence>MKPALSILDPSPLFEGQTAADAFANSLALAEALDGRGWRSLWVQEHHNARSFAGAAPEVLIAALSQRTQHLKLGSGGVMLPNYSPLKVAEQFCALEALAPDRIELSVGRATGADPRTSAALLGPGAQAFPTMLRMLMDWMLDASGEAPLPEGHRATGIHVGPRGARPDLWMLSSSPDSAAFAGAMGLKLAFADFLAPGGAGAAIETYRKAFEPSPFASEPYAAVGLVALAAETGAEARRLSKPAIAWNLARSTGDFRAFVPSSEADAVIAAASPEALAAAEGRGVIGAAGDVAGQLTAFAGEHGADELFILTLAERNEDRIRSYELIAEAMA</sequence>
<dbReference type="Proteomes" id="UP000024816">
    <property type="component" value="Unassembled WGS sequence"/>
</dbReference>
<name>A0A059FC16_9PROT</name>
<organism evidence="3 4">
    <name type="scientific">Hyphomonas jannaschiana VP2</name>
    <dbReference type="NCBI Taxonomy" id="1280952"/>
    <lineage>
        <taxon>Bacteria</taxon>
        <taxon>Pseudomonadati</taxon>
        <taxon>Pseudomonadota</taxon>
        <taxon>Alphaproteobacteria</taxon>
        <taxon>Hyphomonadales</taxon>
        <taxon>Hyphomonadaceae</taxon>
        <taxon>Hyphomonas</taxon>
    </lineage>
</organism>
<dbReference type="PANTHER" id="PTHR30137">
    <property type="entry name" value="LUCIFERASE-LIKE MONOOXYGENASE"/>
    <property type="match status" value="1"/>
</dbReference>
<dbReference type="Pfam" id="PF00296">
    <property type="entry name" value="Bac_luciferase"/>
    <property type="match status" value="1"/>
</dbReference>
<dbReference type="eggNOG" id="COG2141">
    <property type="taxonomic scope" value="Bacteria"/>
</dbReference>
<dbReference type="Gene3D" id="3.20.20.30">
    <property type="entry name" value="Luciferase-like domain"/>
    <property type="match status" value="1"/>
</dbReference>
<dbReference type="AlphaFoldDB" id="A0A059FC16"/>
<comment type="caution">
    <text evidence="3">The sequence shown here is derived from an EMBL/GenBank/DDBJ whole genome shotgun (WGS) entry which is preliminary data.</text>
</comment>
<dbReference type="InterPro" id="IPR011251">
    <property type="entry name" value="Luciferase-like_dom"/>
</dbReference>